<protein>
    <submittedName>
        <fullName evidence="2">Uncharacterized protein</fullName>
    </submittedName>
</protein>
<proteinExistence type="predicted"/>
<feature type="transmembrane region" description="Helical" evidence="1">
    <location>
        <begin position="369"/>
        <end position="388"/>
    </location>
</feature>
<dbReference type="AlphaFoldDB" id="A0A8J7PR23"/>
<evidence type="ECO:0000313" key="2">
    <source>
        <dbReference type="EMBL" id="MBN8662777.1"/>
    </source>
</evidence>
<sequence length="508" mass="57074">MSQSSNNSSEAKWLPNVGDLLFVGVVHLLLFMRPNYLYSDGSTGWHIVSGLHILKTGLIPHSDIMSYTFAGKPWVAYEWLSDYFMACLVKVGGLSMLAAFWAISLASLVLLLYQRMRSFGCHFAPAMFFSIIGLIASASHWLVRPHLFTFFGVFLFYTKLEDYYRGKLTGRALFLWLLPCMVIWVNTHPAFLLAYAISALYLLVTACGVALGRRAGGRPVLVLAALLLALVLVSFINPYGVTLYQYIAEYLKGTAILSVTDEFKIPDFKHSIHAVFLEILFASILVGAYLRGRLTATTTAMLLAFGHLALNAVRNISLFAIVALPALGSLFGSAVFSPAKDSWLGRLYERMRSATAEFNKQEALSKYHILPLVYSLIIFAGAGFGGFVKSDFDAEVQPSTTLQYIREHKLSRAKGFNLDNWGGLLRYKLDQPVFIDDRADFYGADFYNRYGLICETRNGWRPVFDQYNFDWVLFPKDSALVQELRKDPLWREACQDQAAVLLVRTSLF</sequence>
<evidence type="ECO:0000256" key="1">
    <source>
        <dbReference type="SAM" id="Phobius"/>
    </source>
</evidence>
<feature type="transmembrane region" description="Helical" evidence="1">
    <location>
        <begin position="192"/>
        <end position="212"/>
    </location>
</feature>
<feature type="transmembrane region" description="Helical" evidence="1">
    <location>
        <begin position="12"/>
        <end position="32"/>
    </location>
</feature>
<keyword evidence="1" id="KW-1133">Transmembrane helix</keyword>
<keyword evidence="1" id="KW-0812">Transmembrane</keyword>
<comment type="caution">
    <text evidence="2">The sequence shown here is derived from an EMBL/GenBank/DDBJ whole genome shotgun (WGS) entry which is preliminary data.</text>
</comment>
<keyword evidence="1" id="KW-0472">Membrane</keyword>
<feature type="transmembrane region" description="Helical" evidence="1">
    <location>
        <begin position="83"/>
        <end position="112"/>
    </location>
</feature>
<feature type="transmembrane region" description="Helical" evidence="1">
    <location>
        <begin position="219"/>
        <end position="236"/>
    </location>
</feature>
<evidence type="ECO:0000313" key="3">
    <source>
        <dbReference type="Proteomes" id="UP000664277"/>
    </source>
</evidence>
<dbReference type="Proteomes" id="UP000664277">
    <property type="component" value="Unassembled WGS sequence"/>
</dbReference>
<accession>A0A8J7PR23</accession>
<feature type="transmembrane region" description="Helical" evidence="1">
    <location>
        <begin position="316"/>
        <end position="336"/>
    </location>
</feature>
<reference evidence="2" key="1">
    <citation type="submission" date="2021-02" db="EMBL/GenBank/DDBJ databases">
        <title>Genome-Resolved Metagenomics of a Microbial Community Performing Photosynthetic Biological Nutrient Removal.</title>
        <authorList>
            <person name="Mcdaniel E.A."/>
        </authorList>
    </citation>
    <scope>NUCLEOTIDE SEQUENCE</scope>
    <source>
        <strain evidence="2">UWPOB_OBS1</strain>
    </source>
</reference>
<organism evidence="2 3">
    <name type="scientific">Candidatus Obscuribacter phosphatis</name>
    <dbReference type="NCBI Taxonomy" id="1906157"/>
    <lineage>
        <taxon>Bacteria</taxon>
        <taxon>Bacillati</taxon>
        <taxon>Candidatus Melainabacteria</taxon>
        <taxon>Candidatus Obscuribacterales</taxon>
        <taxon>Candidatus Obscuribacteraceae</taxon>
        <taxon>Candidatus Obscuribacter</taxon>
    </lineage>
</organism>
<feature type="transmembrane region" description="Helical" evidence="1">
    <location>
        <begin position="271"/>
        <end position="289"/>
    </location>
</feature>
<name>A0A8J7PR23_9BACT</name>
<feature type="transmembrane region" description="Helical" evidence="1">
    <location>
        <begin position="119"/>
        <end position="136"/>
    </location>
</feature>
<gene>
    <name evidence="2" type="ORF">J0M35_20585</name>
</gene>
<dbReference type="EMBL" id="JAFLCK010000053">
    <property type="protein sequence ID" value="MBN8662777.1"/>
    <property type="molecule type" value="Genomic_DNA"/>
</dbReference>